<comment type="caution">
    <text evidence="1">The sequence shown here is derived from an EMBL/GenBank/DDBJ whole genome shotgun (WGS) entry which is preliminary data.</text>
</comment>
<evidence type="ECO:0000313" key="2">
    <source>
        <dbReference type="Proteomes" id="UP000249819"/>
    </source>
</evidence>
<reference evidence="1 2" key="1">
    <citation type="submission" date="2018-06" db="EMBL/GenBank/DDBJ databases">
        <title>Genomic Encyclopedia of Archaeal and Bacterial Type Strains, Phase II (KMG-II): from individual species to whole genera.</title>
        <authorList>
            <person name="Goeker M."/>
        </authorList>
    </citation>
    <scope>NUCLEOTIDE SEQUENCE [LARGE SCALE GENOMIC DNA]</scope>
    <source>
        <strain evidence="1 2">DSM 29821</strain>
    </source>
</reference>
<dbReference type="RefSeq" id="WP_111593732.1">
    <property type="nucleotide sequence ID" value="NZ_QLMA01000006.1"/>
</dbReference>
<accession>A0A327VWD3</accession>
<dbReference type="Gene3D" id="1.20.120.450">
    <property type="entry name" value="dinb family like domain"/>
    <property type="match status" value="1"/>
</dbReference>
<dbReference type="EMBL" id="QLMA01000006">
    <property type="protein sequence ID" value="RAJ79275.1"/>
    <property type="molecule type" value="Genomic_DNA"/>
</dbReference>
<dbReference type="OrthoDB" id="893570at2"/>
<dbReference type="Proteomes" id="UP000249819">
    <property type="component" value="Unassembled WGS sequence"/>
</dbReference>
<keyword evidence="2" id="KW-1185">Reference proteome</keyword>
<dbReference type="InterPro" id="IPR034660">
    <property type="entry name" value="DinB/YfiT-like"/>
</dbReference>
<name>A0A327VWD3_9BACT</name>
<dbReference type="SUPFAM" id="SSF109854">
    <property type="entry name" value="DinB/YfiT-like putative metalloenzymes"/>
    <property type="match status" value="1"/>
</dbReference>
<dbReference type="AlphaFoldDB" id="A0A327VWD3"/>
<sequence>MLNKILPALFDIAIDALKEEIKLYETEAAIWKVAPGIANSGGNLCLHLCGNIRHFVGAVLGDTGYQRDRPYEFAAKDLPRSVLLEAIEDTRKTIATVIPTLSDELLVADFKDNPMNQPMTYGTFVTHLYGHFRYHTGQINYHRRLIK</sequence>
<proteinExistence type="predicted"/>
<protein>
    <recommendedName>
        <fullName evidence="3">DinB family protein</fullName>
    </recommendedName>
</protein>
<organism evidence="1 2">
    <name type="scientific">Chitinophaga dinghuensis</name>
    <dbReference type="NCBI Taxonomy" id="1539050"/>
    <lineage>
        <taxon>Bacteria</taxon>
        <taxon>Pseudomonadati</taxon>
        <taxon>Bacteroidota</taxon>
        <taxon>Chitinophagia</taxon>
        <taxon>Chitinophagales</taxon>
        <taxon>Chitinophagaceae</taxon>
        <taxon>Chitinophaga</taxon>
    </lineage>
</organism>
<evidence type="ECO:0008006" key="3">
    <source>
        <dbReference type="Google" id="ProtNLM"/>
    </source>
</evidence>
<gene>
    <name evidence="1" type="ORF">CLV59_106336</name>
</gene>
<evidence type="ECO:0000313" key="1">
    <source>
        <dbReference type="EMBL" id="RAJ79275.1"/>
    </source>
</evidence>